<feature type="region of interest" description="Disordered" evidence="8">
    <location>
        <begin position="4036"/>
        <end position="4060"/>
    </location>
</feature>
<feature type="region of interest" description="Disordered" evidence="8">
    <location>
        <begin position="3454"/>
        <end position="3475"/>
    </location>
</feature>
<dbReference type="FunFam" id="3.90.1750.10:FF:000003">
    <property type="entry name" value="E3 ubiquitin-protein ligase UPL1"/>
    <property type="match status" value="1"/>
</dbReference>
<feature type="region of interest" description="Disordered" evidence="8">
    <location>
        <begin position="2661"/>
        <end position="2689"/>
    </location>
</feature>
<feature type="region of interest" description="Disordered" evidence="8">
    <location>
        <begin position="2705"/>
        <end position="2828"/>
    </location>
</feature>
<evidence type="ECO:0000313" key="12">
    <source>
        <dbReference type="Proteomes" id="UP001153069"/>
    </source>
</evidence>
<feature type="compositionally biased region" description="Acidic residues" evidence="8">
    <location>
        <begin position="2761"/>
        <end position="2801"/>
    </location>
</feature>
<feature type="region of interest" description="Disordered" evidence="8">
    <location>
        <begin position="3928"/>
        <end position="3959"/>
    </location>
</feature>
<comment type="pathway">
    <text evidence="2">Protein modification; protein ubiquitination.</text>
</comment>
<dbReference type="SMART" id="SM00165">
    <property type="entry name" value="UBA"/>
    <property type="match status" value="1"/>
</dbReference>
<feature type="compositionally biased region" description="Basic and acidic residues" evidence="8">
    <location>
        <begin position="2006"/>
        <end position="2015"/>
    </location>
</feature>
<sequence length="4560" mass="493975">MAPILSTAVGVTPQIIDDPRLRKLIETLNGFQPHPQRNPPQTSDDVVAPLDVAELVAVVEPYQSWHFEEQVDLHEWIAGLNAIDACLAYFIQKYPSLLLIGPVKRKRGRGSVDSQHQFVSSPAESLEDVAKVSPEVIETIKKLLRFLCCLLRNSSSKSVFNSVEELADLLAAADDSLSALALETLSNLATPPSLHKQQSPEVNQHTTGLHNSKTASHRRLIALARGWGTRGSGLGLFTCVTTDNSEYGQGALPAKAGELDFSFSSNVNEEMEEAAEDYQLVRIHLSANEIVEDSAQSTDAEMTPEEEDGETTVEASKKRRRVGPICSQAKPTKSTAELFFTCLEKAGGRDKIRDDRLFALLADIRLARAFYSNEARVNAVERRLRALIAILHAHPSQEIMSGYFQAQPELCVELVDLLRPTVSSANVSSAASNGVATVSQDALGSLASSTTVPYEIRMLAVEALTALVARRDGASGALTGSARHTSVLNELGVGKGQYLGLLPTLIRYSLASLGSSFSSSDNNNSTEQQQAGSNQSTGGENTDTLDIGLAFVEATKAPAAPRLEQLERALEFIDSILTLTSAIVSTPTGTSALTDCGLIPALLTTAATDSKSFITGALPNAASYSDEQLLGVKSLLRFITAQAIQILEGAIVTHNNALAAFHDLHGVEVLTSRLSKEVGHTRREKEAAETEPEKMDCDNGENPPSEPVDVEMEETEPEKHRILSSQRVLLFSIVTCLTVVFHQESTSSSATTPSGGAQLRKPELTQALIDIMDDVTSYGGHLASLIATLLSDVLNSDPHVVHHVHKAGIAKSFLDMLQGKKVANNGEETYEPILPPVPELIMALPNVISALALTEDGAKAVKEANPFPSMLRLFHHPSYAMPKSRCLLNEMTAIVGTGLDEVMRHVQSLKPLILKAIAEALNKIVSLANDLTARELVAMNPKDLEGKPATDLENERSCLMQYVLNFGQLLEQILHNEEHCDPFVAAGGLDALLNLFPSVMPSGQQFLSHVSSLSCPSVSTLHHSTAEESLCLAFKCISMRYDPLKLIRKTVETVKLHVDELEESQSALRQLTAGGSDMADIVRVDASSVLEGLPCVPLHQMSIEKDELLTALSKYLRAVSNVQWSTSLLGTAVKTACQRTQDSGAGWSRAEREWKKELSSSSFEDIVKKLSVFHQSAMLEVCRVRSSEDFEKRERERYDLTNDKRDSLRYRLRIVCPEGAVVRDGIEIDSCASVGSMEMGEIAEAFDRCVNSSGILRYRTRRGWVSEMTRGHGREPVAEVISFWQSENGDEMEIPDQPTTSSNKKRIEAAIPDLRTVSASVMARLQTSYSELFNALSKTVVQGVRSVPANNVSFKEGDAGAHAMAMMKMLSSNVEDGLKRGNQSTTVNSRGVAMYLGCMLSHLHACLFEERRERRMVNVPLLIYLMESDEDPPEPDKTTLLDSVRFIFEESLKDFEKRSHQHLVVDDNNPFQRLDRTVAASLPSAISLLRRLMSGSLISSSPASSVLSRIKKSDLSKLVGKTIHASGFKQSDNDEALFSPEDFVKDMHFTLSEVVRKSWVDPRLKFAPPHIVHPFASLIGDIITGLEDAGKKRKTQSRAPRAAAASERASGWELFRGSAQNRQAENEMAAAAAAAAEEAFEPSDESIARLEEMGFSRDHAIDALENSRTNRVEIAMEYALSHPPPSQATIERRRQQREERRRLREERQNRAAAAAAEAPSAAGNANAAVPEGEAGGTDTTAQANSDNAGTSSSSNANVNATDNSNNDNSADAMDVEPSGETPNNNSTEESGDNEKPKAEDKEKKEAEEDDGGEEDSVACAKRLLKLWMNDAPTVACSMLAGATDSGGTARLFGMMPNTDRGSGEGDGEGEALAVVLCSFLLDICQRYPDECNGIVSQVLKELKLQITNTPEQAFYVKSEHEASFASLCHATVLFTRALPKTRVLVLKKDLLHMIVSCVQGSLKSESGEGKDHKWPSWLASALLILDVMAQPIVAATKSDEDESKEDETKSEFSVFCEDRDRQSTELAEMAKKIFAAVGKGTNASKEDTKPEKEDNKPGAGEEKKPEAKDATTNASGENGAEEAATKPNELFSKIPAYFPLIPTGQVRPCLDICLDVLRKGREAGEADPAPPPGVVHAVMLLFLRLLRSPKLSTQCVQMGAAETILSLPYKCSFTGNSGLATLILRRLLEDEQTLQAAMETEIRATITKLHGKRKESDGDNLSAPHSAFTQAVTPLLCRDPVSFLKAFILTLKIEEVRGETVVTLLSTEERLQNQRAMSDVIKLKRPAPTAGPTPTGKSSGRRRSSSQARHRRGSSNGAKSKSPPQRQSSKGKHSSKKHKREKSDKNDDKHSGQTNHQHHHHHNHSHHSLNGTPANHVISLLISNIMASCSGDTTSDKSDPFPDNKSFLWTASLLEILADLVLAVPACASAVQKFRLVRGKDRKGSDAATTHALSGCPSPSKTFMSFLLHNILPQDRWSIKNDQQIWERSKEDESEESEAMTAKKNRAFRLNKVSQTAARLLVALVARPGEGRKRVVSELTFALSGGRLGHSPSNPTPAQTNAMSKAGSARELHALQAWGELCIGLAAPRSNGKTPEGNSSLSFEVIKLMLELGMAHALLFSLLRVRLYHPMAASTCSSLLLPLEVLTRGSVADGVKSLIEKETSAKSSKESETSKKSNDATTSPASQNEGMANEEAMLEEAFHHDAASPVPPREEHFDEDNEGDQVAAEDDDDVDMEEEVEEGDEEISSSSDSESSSGDNSDSESEGEEGEDDEDGSILDDDDDDSDGASSEEMEEVEEGDWNVNYREELPVDNQEFDDGGDDNEMERNDARLDEGWTRIENSGFGGLLMGAGGGRRHGLSASSGPLTARTRGFIDAAEAMIGTLLRTGEIHGDALAEIEGSLGIRIMSNGRSLRALGGPEGGADSVFADSIAARLGGGVERRQSNSNSRARNEVVGTLPHVHQRNQPGAGYSALSGGGRWIETSSMEYVYGGPSVTAGSRNYDLISPVQAESENENHPNISQLDLQLFPGGPASAAHARTQHSLHPLLCGIDLPPVNALVSDLLPHGIRCTRRGLMTTRRPGEWNNSSFASGNCLVLTSNGNIIRSNRSHSGSPLSLVSPSRNAAAPVGWTDDGLPFDATAAQFSSAFESALRDSMADLRSASGEAEATAESSPAAATNNNSESNTGAEESGTADQEADGEDAAADETAVEGEGEGDAATNDVDNETSEAAAAAPAGGSQEAASPESQNNQQAANDSSPQMNASTDGDGVASSLAEGLRLSPRSDTSADGMSATEAAPAGEAVQAADSNADGDATMEEANEAEAGENDEMETDEVVVQANEETAATEGEGEPSADAPQAEPAGEQAAEQAGEQPDAAGGGDNNGAGQPNSNGLVCPPDVDEEVFNSLPVEMQRDLVEQHRSTLELAAQLGAGSSLDPEALAALPEDLRREVMQQEEQERRLREQAAPADPANAQDMDNASFLASLGPDLREEILLTADETFLNSLPPNIIAEAQILRERAATQHRRLYEEAAAPNVAAVAPAAAAGQQRGHATNRDANDGGTSSSRRKNRSGKMRVDRDRDEVVYIVPSSGLTAAIAMSDLKTLLRLMYLLAPVRPARLLQKVFQNFCANSELRTVISTVFVKLLQEDDRGALVALDSMAKEYADEKSGWRQSVDTLVSDLEFPPKHLLGAVPEVIDTESFNPNLTLLRRKQGNNTAASIAANLPTSASGSRNEQQLPSVVATRIVDTLLHLCKNSPRFCLHSLVSNVVNAPETAEAVGTTAFDKLLDLLEKPSILKSSANLEQLLTLLEGCVSPLSHLSKHSEDRAEVSQRDIDTAAAAGKEWMDVPRVIVSQERLQMLCSILRMETCRDASFTKVNTIVRRLCRVDANRGYVLAELASVAHALGADAIRDLKALRIRLDGAVAQQENDRKSGTATKEEGDGKAKAGSSRSASSSVTLSTSTSELKLLRVLQTLQALCGDSNDEQQAKKAEAGMIVTEELVHLLQAMKLDGLWEELSNCLKVVQVLEGVSTFKDDEDQKSKEDEGNDEASGDEAAVPGKKLKNSAAGLLTRFLPSIEAFFVANASSTKEASPEKDKSEAQESSESREATANGNTENSSGATTDSTSIEKLVGGKRLISFASSNKVLLNALVRNNPGLLDKGLRGLVQVPRCRVFLDFDVKRQWFKTQVRRLRQHASRRHGSLRLHIRRKHVFEDAYHQLRLRNADEMRGRLHITFRNEEGVDAGGLSREFFGILAKEIFNPDYALFTSTEDGCTFQPNANSNINPDHLSYFRFVGRIVGKAVADGFLLDAHFTRSLYKHMLGLKPTHHDMEAIDPDYYRNLKTILEYKLEDIGLDLTFSIEDHSFGRNQVIDLIENGRNVAVTEERKAEYVSLVCQHRMTTAISAQIKSYLDGFYELVSPELIAIFNPRELELLISGLPDIDVHDLKKNTDYVGWKATDKEIEWFWNVMFSLSRNEKAAFLQFVTGSSKVPLVGFSELQGMRGIQKFSIHKTSGTSGALMSAHTCFNSLDFPTYKSEEELREKLLYAINEGGGGFAFA</sequence>
<dbReference type="OrthoDB" id="8068875at2759"/>
<feature type="domain" description="UBA" evidence="9">
    <location>
        <begin position="1641"/>
        <end position="1682"/>
    </location>
</feature>
<dbReference type="GO" id="GO:0006511">
    <property type="term" value="P:ubiquitin-dependent protein catabolic process"/>
    <property type="evidence" value="ECO:0007669"/>
    <property type="project" value="TreeGrafter"/>
</dbReference>
<dbReference type="SUPFAM" id="SSF46934">
    <property type="entry name" value="UBA-like"/>
    <property type="match status" value="1"/>
</dbReference>
<organism evidence="11 12">
    <name type="scientific">Seminavis robusta</name>
    <dbReference type="NCBI Taxonomy" id="568900"/>
    <lineage>
        <taxon>Eukaryota</taxon>
        <taxon>Sar</taxon>
        <taxon>Stramenopiles</taxon>
        <taxon>Ochrophyta</taxon>
        <taxon>Bacillariophyta</taxon>
        <taxon>Bacillariophyceae</taxon>
        <taxon>Bacillariophycidae</taxon>
        <taxon>Naviculales</taxon>
        <taxon>Naviculaceae</taxon>
        <taxon>Seminavis</taxon>
    </lineage>
</organism>
<feature type="compositionally biased region" description="Polar residues" evidence="8">
    <location>
        <begin position="2679"/>
        <end position="2689"/>
    </location>
</feature>
<accession>A0A9N8DJS7</accession>
<feature type="compositionally biased region" description="Basic and acidic residues" evidence="8">
    <location>
        <begin position="2341"/>
        <end position="2351"/>
    </location>
</feature>
<dbReference type="EMBL" id="CAICTM010000179">
    <property type="protein sequence ID" value="CAB9503919.1"/>
    <property type="molecule type" value="Genomic_DNA"/>
</dbReference>
<dbReference type="SUPFAM" id="SSF56204">
    <property type="entry name" value="Hect, E3 ligase catalytic domain"/>
    <property type="match status" value="1"/>
</dbReference>
<feature type="compositionally biased region" description="Basic residues" evidence="8">
    <location>
        <begin position="2329"/>
        <end position="2340"/>
    </location>
</feature>
<feature type="compositionally biased region" description="Basic residues" evidence="8">
    <location>
        <begin position="2299"/>
        <end position="2313"/>
    </location>
</feature>
<feature type="compositionally biased region" description="Low complexity" evidence="8">
    <location>
        <begin position="2748"/>
        <end position="2760"/>
    </location>
</feature>
<feature type="compositionally biased region" description="Low complexity" evidence="8">
    <location>
        <begin position="3947"/>
        <end position="3959"/>
    </location>
</feature>
<dbReference type="InterPro" id="IPR035983">
    <property type="entry name" value="Hect_E3_ubiquitin_ligase"/>
</dbReference>
<dbReference type="Pfam" id="PF06012">
    <property type="entry name" value="DUF908"/>
    <property type="match status" value="1"/>
</dbReference>
<feature type="compositionally biased region" description="Basic and acidic residues" evidence="8">
    <location>
        <begin position="4036"/>
        <end position="4045"/>
    </location>
</feature>
<feature type="compositionally biased region" description="Low complexity" evidence="8">
    <location>
        <begin position="3355"/>
        <end position="3377"/>
    </location>
</feature>
<dbReference type="InterPro" id="IPR010309">
    <property type="entry name" value="E3_Ub_ligase_DUF908"/>
</dbReference>
<dbReference type="Gene3D" id="6.10.250.1630">
    <property type="match status" value="1"/>
</dbReference>
<evidence type="ECO:0000259" key="10">
    <source>
        <dbReference type="PROSITE" id="PS50237"/>
    </source>
</evidence>
<feature type="compositionally biased region" description="Low complexity" evidence="8">
    <location>
        <begin position="3162"/>
        <end position="3196"/>
    </location>
</feature>
<feature type="compositionally biased region" description="Acidic residues" evidence="8">
    <location>
        <begin position="2815"/>
        <end position="2825"/>
    </location>
</feature>
<dbReference type="InterPro" id="IPR025527">
    <property type="entry name" value="HUWE1/Rev1_UBM"/>
</dbReference>
<feature type="compositionally biased region" description="Basic and acidic residues" evidence="8">
    <location>
        <begin position="3929"/>
        <end position="3946"/>
    </location>
</feature>
<name>A0A9N8DJS7_9STRA</name>
<comment type="caution">
    <text evidence="11">The sequence shown here is derived from an EMBL/GenBank/DDBJ whole genome shotgun (WGS) entry which is preliminary data.</text>
</comment>
<feature type="region of interest" description="Disordered" evidence="8">
    <location>
        <begin position="3540"/>
        <end position="3577"/>
    </location>
</feature>
<dbReference type="InterPro" id="IPR010314">
    <property type="entry name" value="E3_Ub_ligase_DUF913"/>
</dbReference>
<dbReference type="PANTHER" id="PTHR11254">
    <property type="entry name" value="HECT DOMAIN UBIQUITIN-PROTEIN LIGASE"/>
    <property type="match status" value="1"/>
</dbReference>
<feature type="region of interest" description="Disordered" evidence="8">
    <location>
        <begin position="1678"/>
        <end position="1815"/>
    </location>
</feature>
<evidence type="ECO:0000313" key="11">
    <source>
        <dbReference type="EMBL" id="CAB9503919.1"/>
    </source>
</evidence>
<proteinExistence type="inferred from homology"/>
<dbReference type="Pfam" id="PF14377">
    <property type="entry name" value="UBM"/>
    <property type="match status" value="3"/>
</dbReference>
<protein>
    <recommendedName>
        <fullName evidence="3">HECT-type E3 ubiquitin transferase</fullName>
        <ecNumber evidence="3">2.3.2.26</ecNumber>
    </recommendedName>
</protein>
<dbReference type="FunFam" id="3.30.2160.10:FF:000001">
    <property type="entry name" value="E3 ubiquitin-protein ligase NEDD4-like"/>
    <property type="match status" value="1"/>
</dbReference>
<feature type="compositionally biased region" description="Basic and acidic residues" evidence="8">
    <location>
        <begin position="4092"/>
        <end position="4109"/>
    </location>
</feature>
<evidence type="ECO:0000256" key="8">
    <source>
        <dbReference type="SAM" id="MobiDB-lite"/>
    </source>
</evidence>
<feature type="compositionally biased region" description="Basic and acidic residues" evidence="8">
    <location>
        <begin position="2705"/>
        <end position="2716"/>
    </location>
</feature>
<keyword evidence="5 7" id="KW-0833">Ubl conjugation pathway</keyword>
<feature type="region of interest" description="Disordered" evidence="8">
    <location>
        <begin position="192"/>
        <end position="213"/>
    </location>
</feature>
<feature type="compositionally biased region" description="Low complexity" evidence="8">
    <location>
        <begin position="3465"/>
        <end position="3475"/>
    </location>
</feature>
<feature type="region of interest" description="Disordered" evidence="8">
    <location>
        <begin position="519"/>
        <end position="540"/>
    </location>
</feature>
<feature type="region of interest" description="Disordered" evidence="8">
    <location>
        <begin position="2547"/>
        <end position="2566"/>
    </location>
</feature>
<comment type="similarity">
    <text evidence="6">Belongs to the UPL family. TOM1/PTR1 subfamily.</text>
</comment>
<feature type="compositionally biased region" description="Acidic residues" evidence="8">
    <location>
        <begin position="302"/>
        <end position="311"/>
    </location>
</feature>
<evidence type="ECO:0000256" key="1">
    <source>
        <dbReference type="ARBA" id="ARBA00000885"/>
    </source>
</evidence>
<dbReference type="Gene3D" id="3.90.1750.10">
    <property type="entry name" value="Hect, E3 ligase catalytic domains"/>
    <property type="match status" value="1"/>
</dbReference>
<evidence type="ECO:0000259" key="9">
    <source>
        <dbReference type="PROSITE" id="PS50030"/>
    </source>
</evidence>
<feature type="compositionally biased region" description="Low complexity" evidence="8">
    <location>
        <begin position="2319"/>
        <end position="2328"/>
    </location>
</feature>
<dbReference type="InterPro" id="IPR050409">
    <property type="entry name" value="E3_ubiq-protein_ligase"/>
</dbReference>
<feature type="region of interest" description="Disordered" evidence="8">
    <location>
        <begin position="3160"/>
        <end position="3400"/>
    </location>
</feature>
<feature type="compositionally biased region" description="Basic and acidic residues" evidence="8">
    <location>
        <begin position="3454"/>
        <end position="3464"/>
    </location>
</feature>
<dbReference type="InterPro" id="IPR016024">
    <property type="entry name" value="ARM-type_fold"/>
</dbReference>
<dbReference type="PANTHER" id="PTHR11254:SF67">
    <property type="entry name" value="E3 UBIQUITIN-PROTEIN LIGASE HUWE1"/>
    <property type="match status" value="1"/>
</dbReference>
<feature type="domain" description="HECT" evidence="10">
    <location>
        <begin position="4225"/>
        <end position="4560"/>
    </location>
</feature>
<evidence type="ECO:0000256" key="7">
    <source>
        <dbReference type="PROSITE-ProRule" id="PRU00104"/>
    </source>
</evidence>
<feature type="compositionally biased region" description="Basic residues" evidence="8">
    <location>
        <begin position="2356"/>
        <end position="2367"/>
    </location>
</feature>
<feature type="compositionally biased region" description="Basic and acidic residues" evidence="8">
    <location>
        <begin position="2044"/>
        <end position="2069"/>
    </location>
</feature>
<comment type="catalytic activity">
    <reaction evidence="1">
        <text>S-ubiquitinyl-[E2 ubiquitin-conjugating enzyme]-L-cysteine + [acceptor protein]-L-lysine = [E2 ubiquitin-conjugating enzyme]-L-cysteine + N(6)-ubiquitinyl-[acceptor protein]-L-lysine.</text>
        <dbReference type="EC" id="2.3.2.26"/>
    </reaction>
</comment>
<feature type="compositionally biased region" description="Polar residues" evidence="8">
    <location>
        <begin position="526"/>
        <end position="540"/>
    </location>
</feature>
<feature type="compositionally biased region" description="Basic and acidic residues" evidence="8">
    <location>
        <begin position="676"/>
        <end position="697"/>
    </location>
</feature>
<dbReference type="Pfam" id="PF06025">
    <property type="entry name" value="DUF913"/>
    <property type="match status" value="1"/>
</dbReference>
<feature type="region of interest" description="Disordered" evidence="8">
    <location>
        <begin position="4089"/>
        <end position="4127"/>
    </location>
</feature>
<dbReference type="PROSITE" id="PS50030">
    <property type="entry name" value="UBA"/>
    <property type="match status" value="1"/>
</dbReference>
<feature type="compositionally biased region" description="Polar residues" evidence="8">
    <location>
        <begin position="3247"/>
        <end position="3266"/>
    </location>
</feature>
<dbReference type="SUPFAM" id="SSF48371">
    <property type="entry name" value="ARM repeat"/>
    <property type="match status" value="1"/>
</dbReference>
<feature type="region of interest" description="Disordered" evidence="8">
    <location>
        <begin position="676"/>
        <end position="709"/>
    </location>
</feature>
<evidence type="ECO:0000256" key="2">
    <source>
        <dbReference type="ARBA" id="ARBA00004906"/>
    </source>
</evidence>
<reference evidence="11" key="1">
    <citation type="submission" date="2020-06" db="EMBL/GenBank/DDBJ databases">
        <authorList>
            <consortium name="Plant Systems Biology data submission"/>
        </authorList>
    </citation>
    <scope>NUCLEOTIDE SEQUENCE</scope>
    <source>
        <strain evidence="11">D6</strain>
    </source>
</reference>
<feature type="compositionally biased region" description="Low complexity" evidence="8">
    <location>
        <begin position="3294"/>
        <end position="3307"/>
    </location>
</feature>
<keyword evidence="12" id="KW-1185">Reference proteome</keyword>
<feature type="compositionally biased region" description="Acidic residues" evidence="8">
    <location>
        <begin position="3315"/>
        <end position="3335"/>
    </location>
</feature>
<dbReference type="InterPro" id="IPR009060">
    <property type="entry name" value="UBA-like_sf"/>
</dbReference>
<dbReference type="CDD" id="cd14327">
    <property type="entry name" value="UBA_atUPL1_2_like"/>
    <property type="match status" value="1"/>
</dbReference>
<feature type="compositionally biased region" description="Acidic residues" evidence="8">
    <location>
        <begin position="2717"/>
        <end position="2747"/>
    </location>
</feature>
<feature type="compositionally biased region" description="Polar residues" evidence="8">
    <location>
        <begin position="4113"/>
        <end position="4127"/>
    </location>
</feature>
<dbReference type="SMART" id="SM00119">
    <property type="entry name" value="HECTc"/>
    <property type="match status" value="1"/>
</dbReference>
<feature type="region of interest" description="Disordered" evidence="8">
    <location>
        <begin position="2278"/>
        <end position="2372"/>
    </location>
</feature>
<feature type="region of interest" description="Disordered" evidence="8">
    <location>
        <begin position="2040"/>
        <end position="2086"/>
    </location>
</feature>
<feature type="region of interest" description="Disordered" evidence="8">
    <location>
        <begin position="1996"/>
        <end position="2015"/>
    </location>
</feature>
<feature type="compositionally biased region" description="Polar residues" evidence="8">
    <location>
        <begin position="195"/>
        <end position="213"/>
    </location>
</feature>
<dbReference type="EC" id="2.3.2.26" evidence="3"/>
<dbReference type="Pfam" id="PF00632">
    <property type="entry name" value="HECT"/>
    <property type="match status" value="1"/>
</dbReference>
<feature type="compositionally biased region" description="Basic and acidic residues" evidence="8">
    <location>
        <begin position="2661"/>
        <end position="2678"/>
    </location>
</feature>
<feature type="compositionally biased region" description="Polar residues" evidence="8">
    <location>
        <begin position="2551"/>
        <end position="2563"/>
    </location>
</feature>
<feature type="compositionally biased region" description="Low complexity" evidence="8">
    <location>
        <begin position="1743"/>
        <end position="1772"/>
    </location>
</feature>
<gene>
    <name evidence="11" type="ORF">SEMRO_180_G078710.1</name>
</gene>
<dbReference type="Gene3D" id="3.30.2410.10">
    <property type="entry name" value="Hect, E3 ligase catalytic domain"/>
    <property type="match status" value="1"/>
</dbReference>
<feature type="compositionally biased region" description="Low complexity" evidence="8">
    <location>
        <begin position="3230"/>
        <end position="3246"/>
    </location>
</feature>
<feature type="compositionally biased region" description="Basic and acidic residues" evidence="8">
    <location>
        <begin position="1690"/>
        <end position="1709"/>
    </location>
</feature>
<feature type="compositionally biased region" description="Acidic residues" evidence="8">
    <location>
        <begin position="3197"/>
        <end position="3217"/>
    </location>
</feature>
<dbReference type="Gene3D" id="3.30.2160.10">
    <property type="entry name" value="Hect, E3 ligase catalytic domain"/>
    <property type="match status" value="1"/>
</dbReference>
<feature type="region of interest" description="Disordered" evidence="8">
    <location>
        <begin position="293"/>
        <end position="319"/>
    </location>
</feature>
<feature type="compositionally biased region" description="Low complexity" evidence="8">
    <location>
        <begin position="2286"/>
        <end position="2298"/>
    </location>
</feature>
<dbReference type="InterPro" id="IPR000569">
    <property type="entry name" value="HECT_dom"/>
</dbReference>
<dbReference type="CDD" id="cd00078">
    <property type="entry name" value="HECTc"/>
    <property type="match status" value="1"/>
</dbReference>
<dbReference type="Gene3D" id="1.10.8.10">
    <property type="entry name" value="DNA helicase RuvA subunit, C-terminal domain"/>
    <property type="match status" value="1"/>
</dbReference>
<evidence type="ECO:0000256" key="3">
    <source>
        <dbReference type="ARBA" id="ARBA00012485"/>
    </source>
</evidence>
<evidence type="ECO:0000256" key="5">
    <source>
        <dbReference type="ARBA" id="ARBA00022786"/>
    </source>
</evidence>
<evidence type="ECO:0000256" key="6">
    <source>
        <dbReference type="ARBA" id="ARBA00034494"/>
    </source>
</evidence>
<dbReference type="Pfam" id="PF00627">
    <property type="entry name" value="UBA"/>
    <property type="match status" value="1"/>
</dbReference>
<dbReference type="InterPro" id="IPR015940">
    <property type="entry name" value="UBA"/>
</dbReference>
<dbReference type="GO" id="GO:0005737">
    <property type="term" value="C:cytoplasm"/>
    <property type="evidence" value="ECO:0007669"/>
    <property type="project" value="TreeGrafter"/>
</dbReference>
<dbReference type="FunFam" id="3.30.2410.10:FF:000009">
    <property type="entry name" value="Probable E3 ubiquitin-protein ligase HECTD2"/>
    <property type="match status" value="1"/>
</dbReference>
<dbReference type="Proteomes" id="UP001153069">
    <property type="component" value="Unassembled WGS sequence"/>
</dbReference>
<evidence type="ECO:0000256" key="4">
    <source>
        <dbReference type="ARBA" id="ARBA00022679"/>
    </source>
</evidence>
<dbReference type="GO" id="GO:0000209">
    <property type="term" value="P:protein polyubiquitination"/>
    <property type="evidence" value="ECO:0007669"/>
    <property type="project" value="TreeGrafter"/>
</dbReference>
<feature type="compositionally biased region" description="Low complexity" evidence="8">
    <location>
        <begin position="1710"/>
        <end position="1732"/>
    </location>
</feature>
<keyword evidence="4" id="KW-0808">Transferase</keyword>
<feature type="compositionally biased region" description="Low complexity" evidence="8">
    <location>
        <begin position="2073"/>
        <end position="2082"/>
    </location>
</feature>
<feature type="compositionally biased region" description="Basic and acidic residues" evidence="8">
    <location>
        <begin position="1792"/>
        <end position="1806"/>
    </location>
</feature>
<dbReference type="PROSITE" id="PS50237">
    <property type="entry name" value="HECT"/>
    <property type="match status" value="1"/>
</dbReference>
<dbReference type="GO" id="GO:0061630">
    <property type="term" value="F:ubiquitin protein ligase activity"/>
    <property type="evidence" value="ECO:0007669"/>
    <property type="project" value="UniProtKB-EC"/>
</dbReference>
<feature type="active site" description="Glycyl thioester intermediate" evidence="7">
    <location>
        <position position="4527"/>
    </location>
</feature>